<evidence type="ECO:0000256" key="1">
    <source>
        <dbReference type="ARBA" id="ARBA00004323"/>
    </source>
</evidence>
<name>H2XTN6_CIOIN</name>
<evidence type="ECO:0000256" key="3">
    <source>
        <dbReference type="ARBA" id="ARBA00022676"/>
    </source>
</evidence>
<dbReference type="GeneTree" id="ENSGT00940000163442"/>
<dbReference type="Proteomes" id="UP000008144">
    <property type="component" value="Chromosome 11"/>
</dbReference>
<keyword evidence="6 10" id="KW-0735">Signal-anchor</keyword>
<evidence type="ECO:0000313" key="11">
    <source>
        <dbReference type="Ensembl" id="ENSCINP00000033020.1"/>
    </source>
</evidence>
<comment type="similarity">
    <text evidence="2 10">Belongs to the glycosyltransferase 31 family.</text>
</comment>
<reference evidence="11" key="3">
    <citation type="submission" date="2025-08" db="UniProtKB">
        <authorList>
            <consortium name="Ensembl"/>
        </authorList>
    </citation>
    <scope>IDENTIFICATION</scope>
</reference>
<dbReference type="Gene3D" id="3.90.550.50">
    <property type="match status" value="1"/>
</dbReference>
<dbReference type="InParanoid" id="H2XTN6"/>
<keyword evidence="12" id="KW-1185">Reference proteome</keyword>
<dbReference type="HOGENOM" id="CLU_1328959_0_0_1"/>
<keyword evidence="5 10" id="KW-0812">Transmembrane</keyword>
<dbReference type="PANTHER" id="PTHR11214">
    <property type="entry name" value="BETA-1,3-N-ACETYLGLUCOSAMINYLTRANSFERASE"/>
    <property type="match status" value="1"/>
</dbReference>
<evidence type="ECO:0000256" key="4">
    <source>
        <dbReference type="ARBA" id="ARBA00022679"/>
    </source>
</evidence>
<dbReference type="Ensembl" id="ENSCINT00000037049.1">
    <property type="protein sequence ID" value="ENSCINP00000033020.1"/>
    <property type="gene ID" value="ENSCING00000024427.1"/>
</dbReference>
<keyword evidence="3 10" id="KW-0328">Glycosyltransferase</keyword>
<organism evidence="11 12">
    <name type="scientific">Ciona intestinalis</name>
    <name type="common">Transparent sea squirt</name>
    <name type="synonym">Ascidia intestinalis</name>
    <dbReference type="NCBI Taxonomy" id="7719"/>
    <lineage>
        <taxon>Eukaryota</taxon>
        <taxon>Metazoa</taxon>
        <taxon>Chordata</taxon>
        <taxon>Tunicata</taxon>
        <taxon>Ascidiacea</taxon>
        <taxon>Phlebobranchia</taxon>
        <taxon>Cionidae</taxon>
        <taxon>Ciona</taxon>
    </lineage>
</organism>
<reference evidence="11" key="2">
    <citation type="journal article" date="2008" name="Genome Biol.">
        <title>Improved genome assembly and evidence-based global gene model set for the chordate Ciona intestinalis: new insight into intron and operon populations.</title>
        <authorList>
            <person name="Satou Y."/>
            <person name="Mineta K."/>
            <person name="Ogasawara M."/>
            <person name="Sasakura Y."/>
            <person name="Shoguchi E."/>
            <person name="Ueno K."/>
            <person name="Yamada L."/>
            <person name="Matsumoto J."/>
            <person name="Wasserscheid J."/>
            <person name="Dewar K."/>
            <person name="Wiley G.B."/>
            <person name="Macmil S.L."/>
            <person name="Roe B.A."/>
            <person name="Zeller R.W."/>
            <person name="Hastings K.E."/>
            <person name="Lemaire P."/>
            <person name="Lindquist E."/>
            <person name="Endo T."/>
            <person name="Hotta K."/>
            <person name="Inaba K."/>
        </authorList>
    </citation>
    <scope>NUCLEOTIDE SEQUENCE [LARGE SCALE GENOMIC DNA]</scope>
    <source>
        <strain evidence="11">wild type</strain>
    </source>
</reference>
<dbReference type="GO" id="GO:0000139">
    <property type="term" value="C:Golgi membrane"/>
    <property type="evidence" value="ECO:0007669"/>
    <property type="project" value="UniProtKB-SubCell"/>
</dbReference>
<evidence type="ECO:0000256" key="7">
    <source>
        <dbReference type="ARBA" id="ARBA00022989"/>
    </source>
</evidence>
<dbReference type="EC" id="2.4.1.-" evidence="10"/>
<keyword evidence="4" id="KW-0808">Transferase</keyword>
<comment type="subcellular location">
    <subcellularLocation>
        <location evidence="1 10">Golgi apparatus membrane</location>
        <topology evidence="1 10">Single-pass type II membrane protein</topology>
    </subcellularLocation>
</comment>
<dbReference type="GO" id="GO:0016758">
    <property type="term" value="F:hexosyltransferase activity"/>
    <property type="evidence" value="ECO:0007669"/>
    <property type="project" value="InterPro"/>
</dbReference>
<evidence type="ECO:0000256" key="6">
    <source>
        <dbReference type="ARBA" id="ARBA00022968"/>
    </source>
</evidence>
<dbReference type="EMBL" id="EAAA01000841">
    <property type="status" value="NOT_ANNOTATED_CDS"/>
    <property type="molecule type" value="Genomic_DNA"/>
</dbReference>
<dbReference type="EMBL" id="EAAA01000842">
    <property type="status" value="NOT_ANNOTATED_CDS"/>
    <property type="molecule type" value="Genomic_DNA"/>
</dbReference>
<reference evidence="11" key="4">
    <citation type="submission" date="2025-09" db="UniProtKB">
        <authorList>
            <consortium name="Ensembl"/>
        </authorList>
    </citation>
    <scope>IDENTIFICATION</scope>
</reference>
<sequence>MKLKRFVFYFSCFLLILIVWCVASSHKRRNRPTNYTINETPTKHITIDGIFPLPTHRVYPNVKSEDSVIPMRFFKNNFGKSVHNYKWLHNPHTRCVANTTSPDIFLLVAVASASWEFERRDLIRKTWATVNQVSGKNIVYVFFVGNDRRNNKKLEMEFNEHHDVVMEDFDETYKNLTLKTQGQLKWITYFCPNIKYAIHVDDDVFVD</sequence>
<proteinExistence type="inferred from homology"/>
<evidence type="ECO:0000256" key="8">
    <source>
        <dbReference type="ARBA" id="ARBA00023034"/>
    </source>
</evidence>
<dbReference type="InterPro" id="IPR002659">
    <property type="entry name" value="Glyco_trans_31"/>
</dbReference>
<keyword evidence="9 10" id="KW-0472">Membrane</keyword>
<keyword evidence="8 10" id="KW-0333">Golgi apparatus</keyword>
<evidence type="ECO:0000256" key="10">
    <source>
        <dbReference type="RuleBase" id="RU363063"/>
    </source>
</evidence>
<evidence type="ECO:0000313" key="12">
    <source>
        <dbReference type="Proteomes" id="UP000008144"/>
    </source>
</evidence>
<keyword evidence="7 10" id="KW-1133">Transmembrane helix</keyword>
<reference evidence="12" key="1">
    <citation type="journal article" date="2002" name="Science">
        <title>The draft genome of Ciona intestinalis: insights into chordate and vertebrate origins.</title>
        <authorList>
            <person name="Dehal P."/>
            <person name="Satou Y."/>
            <person name="Campbell R.K."/>
            <person name="Chapman J."/>
            <person name="Degnan B."/>
            <person name="De Tomaso A."/>
            <person name="Davidson B."/>
            <person name="Di Gregorio A."/>
            <person name="Gelpke M."/>
            <person name="Goodstein D.M."/>
            <person name="Harafuji N."/>
            <person name="Hastings K.E."/>
            <person name="Ho I."/>
            <person name="Hotta K."/>
            <person name="Huang W."/>
            <person name="Kawashima T."/>
            <person name="Lemaire P."/>
            <person name="Martinez D."/>
            <person name="Meinertzhagen I.A."/>
            <person name="Necula S."/>
            <person name="Nonaka M."/>
            <person name="Putnam N."/>
            <person name="Rash S."/>
            <person name="Saiga H."/>
            <person name="Satake M."/>
            <person name="Terry A."/>
            <person name="Yamada L."/>
            <person name="Wang H.G."/>
            <person name="Awazu S."/>
            <person name="Azumi K."/>
            <person name="Boore J."/>
            <person name="Branno M."/>
            <person name="Chin-Bow S."/>
            <person name="DeSantis R."/>
            <person name="Doyle S."/>
            <person name="Francino P."/>
            <person name="Keys D.N."/>
            <person name="Haga S."/>
            <person name="Hayashi H."/>
            <person name="Hino K."/>
            <person name="Imai K.S."/>
            <person name="Inaba K."/>
            <person name="Kano S."/>
            <person name="Kobayashi K."/>
            <person name="Kobayashi M."/>
            <person name="Lee B.I."/>
            <person name="Makabe K.W."/>
            <person name="Manohar C."/>
            <person name="Matassi G."/>
            <person name="Medina M."/>
            <person name="Mochizuki Y."/>
            <person name="Mount S."/>
            <person name="Morishita T."/>
            <person name="Miura S."/>
            <person name="Nakayama A."/>
            <person name="Nishizaka S."/>
            <person name="Nomoto H."/>
            <person name="Ohta F."/>
            <person name="Oishi K."/>
            <person name="Rigoutsos I."/>
            <person name="Sano M."/>
            <person name="Sasaki A."/>
            <person name="Sasakura Y."/>
            <person name="Shoguchi E."/>
            <person name="Shin-i T."/>
            <person name="Spagnuolo A."/>
            <person name="Stainier D."/>
            <person name="Suzuki M.M."/>
            <person name="Tassy O."/>
            <person name="Takatori N."/>
            <person name="Tokuoka M."/>
            <person name="Yagi K."/>
            <person name="Yoshizaki F."/>
            <person name="Wada S."/>
            <person name="Zhang C."/>
            <person name="Hyatt P.D."/>
            <person name="Larimer F."/>
            <person name="Detter C."/>
            <person name="Doggett N."/>
            <person name="Glavina T."/>
            <person name="Hawkins T."/>
            <person name="Richardson P."/>
            <person name="Lucas S."/>
            <person name="Kohara Y."/>
            <person name="Levine M."/>
            <person name="Satoh N."/>
            <person name="Rokhsar D.S."/>
        </authorList>
    </citation>
    <scope>NUCLEOTIDE SEQUENCE [LARGE SCALE GENOMIC DNA]</scope>
</reference>
<dbReference type="Pfam" id="PF01762">
    <property type="entry name" value="Galactosyl_T"/>
    <property type="match status" value="1"/>
</dbReference>
<evidence type="ECO:0000256" key="9">
    <source>
        <dbReference type="ARBA" id="ARBA00023136"/>
    </source>
</evidence>
<evidence type="ECO:0000256" key="5">
    <source>
        <dbReference type="ARBA" id="ARBA00022692"/>
    </source>
</evidence>
<accession>H2XTN6</accession>
<protein>
    <recommendedName>
        <fullName evidence="10">Hexosyltransferase</fullName>
        <ecNumber evidence="10">2.4.1.-</ecNumber>
    </recommendedName>
</protein>
<dbReference type="STRING" id="7719.ENSCINP00000033020"/>
<evidence type="ECO:0000256" key="2">
    <source>
        <dbReference type="ARBA" id="ARBA00008661"/>
    </source>
</evidence>
<feature type="transmembrane region" description="Helical" evidence="10">
    <location>
        <begin position="6"/>
        <end position="23"/>
    </location>
</feature>
<dbReference type="PANTHER" id="PTHR11214:SF314">
    <property type="entry name" value="HEXOSYLTRANSFERASE"/>
    <property type="match status" value="1"/>
</dbReference>
<dbReference type="AlphaFoldDB" id="H2XTN6"/>